<dbReference type="InterPro" id="IPR011004">
    <property type="entry name" value="Trimer_LpxA-like_sf"/>
</dbReference>
<evidence type="ECO:0000313" key="1">
    <source>
        <dbReference type="EMBL" id="MFD2824117.1"/>
    </source>
</evidence>
<sequence length="186" mass="20578">MKIIIKIFFFFKKLLYSNFSNNNNTEGTFQSHQPVVVRGKGKIRFGKQVSFGVINSPHFYNSYAYIEARTPDSYIEFGENININNSFSVISEKKIVVGNNVLIGFNCTITDSNFHDLNPKNRAATDPNPEDVVIEENVFIGNNVTILKGVTIGKNTVVAASSVVTKSFPENVVIAGIPAKVIQQLA</sequence>
<dbReference type="InterPro" id="IPR001451">
    <property type="entry name" value="Hexapep"/>
</dbReference>
<gene>
    <name evidence="1" type="ORF">ACFS5M_10570</name>
</gene>
<accession>A0ABW5WN15</accession>
<dbReference type="GO" id="GO:0016746">
    <property type="term" value="F:acyltransferase activity"/>
    <property type="evidence" value="ECO:0007669"/>
    <property type="project" value="UniProtKB-KW"/>
</dbReference>
<proteinExistence type="predicted"/>
<organism evidence="1 2">
    <name type="scientific">Lacinutrix iliipiscaria</name>
    <dbReference type="NCBI Taxonomy" id="1230532"/>
    <lineage>
        <taxon>Bacteria</taxon>
        <taxon>Pseudomonadati</taxon>
        <taxon>Bacteroidota</taxon>
        <taxon>Flavobacteriia</taxon>
        <taxon>Flavobacteriales</taxon>
        <taxon>Flavobacteriaceae</taxon>
        <taxon>Lacinutrix</taxon>
    </lineage>
</organism>
<dbReference type="EC" id="2.3.1.-" evidence="1"/>
<comment type="caution">
    <text evidence="1">The sequence shown here is derived from an EMBL/GenBank/DDBJ whole genome shotgun (WGS) entry which is preliminary data.</text>
</comment>
<dbReference type="Proteomes" id="UP001597533">
    <property type="component" value="Unassembled WGS sequence"/>
</dbReference>
<dbReference type="RefSeq" id="WP_183488830.1">
    <property type="nucleotide sequence ID" value="NZ_JBHUOV010000007.1"/>
</dbReference>
<protein>
    <submittedName>
        <fullName evidence="1">Acyltransferase</fullName>
        <ecNumber evidence="1">2.3.1.-</ecNumber>
    </submittedName>
</protein>
<dbReference type="InterPro" id="IPR051159">
    <property type="entry name" value="Hexapeptide_acetyltransf"/>
</dbReference>
<keyword evidence="1" id="KW-0808">Transferase</keyword>
<name>A0ABW5WN15_9FLAO</name>
<dbReference type="EMBL" id="JBHUOV010000007">
    <property type="protein sequence ID" value="MFD2824117.1"/>
    <property type="molecule type" value="Genomic_DNA"/>
</dbReference>
<dbReference type="CDD" id="cd04647">
    <property type="entry name" value="LbH_MAT_like"/>
    <property type="match status" value="1"/>
</dbReference>
<keyword evidence="1" id="KW-0012">Acyltransferase</keyword>
<keyword evidence="2" id="KW-1185">Reference proteome</keyword>
<dbReference type="Gene3D" id="2.160.10.10">
    <property type="entry name" value="Hexapeptide repeat proteins"/>
    <property type="match status" value="1"/>
</dbReference>
<evidence type="ECO:0000313" key="2">
    <source>
        <dbReference type="Proteomes" id="UP001597533"/>
    </source>
</evidence>
<dbReference type="PANTHER" id="PTHR23416">
    <property type="entry name" value="SIALIC ACID SYNTHASE-RELATED"/>
    <property type="match status" value="1"/>
</dbReference>
<reference evidence="2" key="1">
    <citation type="journal article" date="2019" name="Int. J. Syst. Evol. Microbiol.">
        <title>The Global Catalogue of Microorganisms (GCM) 10K type strain sequencing project: providing services to taxonomists for standard genome sequencing and annotation.</title>
        <authorList>
            <consortium name="The Broad Institute Genomics Platform"/>
            <consortium name="The Broad Institute Genome Sequencing Center for Infectious Disease"/>
            <person name="Wu L."/>
            <person name="Ma J."/>
        </authorList>
    </citation>
    <scope>NUCLEOTIDE SEQUENCE [LARGE SCALE GENOMIC DNA]</scope>
    <source>
        <strain evidence="2">KCTC 32141</strain>
    </source>
</reference>
<dbReference type="Pfam" id="PF00132">
    <property type="entry name" value="Hexapep"/>
    <property type="match status" value="1"/>
</dbReference>
<dbReference type="SUPFAM" id="SSF51161">
    <property type="entry name" value="Trimeric LpxA-like enzymes"/>
    <property type="match status" value="1"/>
</dbReference>